<accession>A0ABM6M0H2</accession>
<evidence type="ECO:0000313" key="1">
    <source>
        <dbReference type="EMBL" id="ASG68429.1"/>
    </source>
</evidence>
<dbReference type="EMBL" id="CP022132">
    <property type="protein sequence ID" value="ASG68429.1"/>
    <property type="molecule type" value="Genomic_DNA"/>
</dbReference>
<proteinExistence type="predicted"/>
<sequence>MKGETNESRGFSLGFSDIDEVWCNGYTKSYILKNLKVLRGQSGILEHNKIGFFEYVYEVDYFAYFTGRVHQGQKF</sequence>
<protein>
    <submittedName>
        <fullName evidence="1">Uncharacterized protein</fullName>
    </submittedName>
</protein>
<keyword evidence="2" id="KW-1185">Reference proteome</keyword>
<organism evidence="1 2">
    <name type="scientific">Francisella halioticida</name>
    <dbReference type="NCBI Taxonomy" id="549298"/>
    <lineage>
        <taxon>Bacteria</taxon>
        <taxon>Pseudomonadati</taxon>
        <taxon>Pseudomonadota</taxon>
        <taxon>Gammaproteobacteria</taxon>
        <taxon>Thiotrichales</taxon>
        <taxon>Francisellaceae</taxon>
        <taxon>Francisella</taxon>
    </lineage>
</organism>
<evidence type="ECO:0000313" key="2">
    <source>
        <dbReference type="Proteomes" id="UP000249910"/>
    </source>
</evidence>
<name>A0ABM6M0H2_9GAMM</name>
<dbReference type="Proteomes" id="UP000249910">
    <property type="component" value="Chromosome"/>
</dbReference>
<gene>
    <name evidence="1" type="ORF">CDV26_08510</name>
</gene>
<reference evidence="1 2" key="1">
    <citation type="submission" date="2017-06" db="EMBL/GenBank/DDBJ databases">
        <title>Complete genome of Francisella halioticida.</title>
        <authorList>
            <person name="Sjodin A."/>
        </authorList>
    </citation>
    <scope>NUCLEOTIDE SEQUENCE [LARGE SCALE GENOMIC DNA]</scope>
    <source>
        <strain evidence="1 2">DSM 23729</strain>
    </source>
</reference>